<evidence type="ECO:0000313" key="2">
    <source>
        <dbReference type="Proteomes" id="UP000215137"/>
    </source>
</evidence>
<dbReference type="Proteomes" id="UP000215137">
    <property type="component" value="Chromosome"/>
</dbReference>
<dbReference type="KEGG" id="bko:CKF48_21145"/>
<keyword evidence="2" id="KW-1185">Reference proteome</keyword>
<protein>
    <submittedName>
        <fullName evidence="1">Uncharacterized protein</fullName>
    </submittedName>
</protein>
<sequence>MLQKTGFTDIQTFKLWETRNTYTLKETLLEDIKARSGRSILHELDDVQLERLVEYIDKQLGDKKIVESDRWTMWLAKK</sequence>
<organism evidence="1 2">
    <name type="scientific">Cytobacillus kochii</name>
    <dbReference type="NCBI Taxonomy" id="859143"/>
    <lineage>
        <taxon>Bacteria</taxon>
        <taxon>Bacillati</taxon>
        <taxon>Bacillota</taxon>
        <taxon>Bacilli</taxon>
        <taxon>Bacillales</taxon>
        <taxon>Bacillaceae</taxon>
        <taxon>Cytobacillus</taxon>
    </lineage>
</organism>
<reference evidence="1 2" key="1">
    <citation type="submission" date="2017-08" db="EMBL/GenBank/DDBJ databases">
        <title>Complete Genome Sequence of Bacillus kochii Oregon-R-modENCODE STRAIN BDGP4, isolated from Drosophila melanogaster gut.</title>
        <authorList>
            <person name="Wan K.H."/>
            <person name="Yu C."/>
            <person name="Park S."/>
            <person name="Hammonds A.S."/>
            <person name="Booth B.W."/>
            <person name="Celniker S.E."/>
        </authorList>
    </citation>
    <scope>NUCLEOTIDE SEQUENCE [LARGE SCALE GENOMIC DNA]</scope>
    <source>
        <strain evidence="1 2">BDGP4</strain>
    </source>
</reference>
<accession>A0A248TN57</accession>
<name>A0A248TN57_9BACI</name>
<dbReference type="AlphaFoldDB" id="A0A248TN57"/>
<evidence type="ECO:0000313" key="1">
    <source>
        <dbReference type="EMBL" id="ASV69592.1"/>
    </source>
</evidence>
<dbReference type="EMBL" id="CP022983">
    <property type="protein sequence ID" value="ASV69592.1"/>
    <property type="molecule type" value="Genomic_DNA"/>
</dbReference>
<proteinExistence type="predicted"/>
<gene>
    <name evidence="1" type="ORF">CKF48_21145</name>
</gene>
<dbReference type="RefSeq" id="WP_095373156.1">
    <property type="nucleotide sequence ID" value="NZ_CP022983.1"/>
</dbReference>
<dbReference type="OrthoDB" id="9791837at2"/>